<dbReference type="Pfam" id="PF12802">
    <property type="entry name" value="MarR_2"/>
    <property type="match status" value="1"/>
</dbReference>
<dbReference type="SUPFAM" id="SSF46785">
    <property type="entry name" value="Winged helix' DNA-binding domain"/>
    <property type="match status" value="1"/>
</dbReference>
<accession>A0A9Y2IFE8</accession>
<gene>
    <name evidence="2" type="ORF">QRX50_00685</name>
</gene>
<reference evidence="2 3" key="1">
    <citation type="submission" date="2023-06" db="EMBL/GenBank/DDBJ databases">
        <authorList>
            <person name="Oyuntsetseg B."/>
            <person name="Kim S.B."/>
        </authorList>
    </citation>
    <scope>NUCLEOTIDE SEQUENCE [LARGE SCALE GENOMIC DNA]</scope>
    <source>
        <strain evidence="2 3">2-15</strain>
    </source>
</reference>
<dbReference type="SMART" id="SM00347">
    <property type="entry name" value="HTH_MARR"/>
    <property type="match status" value="1"/>
</dbReference>
<dbReference type="InterPro" id="IPR000835">
    <property type="entry name" value="HTH_MarR-typ"/>
</dbReference>
<dbReference type="PANTHER" id="PTHR33164">
    <property type="entry name" value="TRANSCRIPTIONAL REGULATOR, MARR FAMILY"/>
    <property type="match status" value="1"/>
</dbReference>
<dbReference type="PRINTS" id="PR00598">
    <property type="entry name" value="HTHMARR"/>
</dbReference>
<dbReference type="EMBL" id="CP127294">
    <property type="protein sequence ID" value="WIX79370.1"/>
    <property type="molecule type" value="Genomic_DNA"/>
</dbReference>
<dbReference type="Gene3D" id="1.10.10.10">
    <property type="entry name" value="Winged helix-like DNA-binding domain superfamily/Winged helix DNA-binding domain"/>
    <property type="match status" value="1"/>
</dbReference>
<name>A0A9Y2IFE8_9PSEU</name>
<dbReference type="KEGG" id="acab:QRX50_00685"/>
<dbReference type="RefSeq" id="WP_285970059.1">
    <property type="nucleotide sequence ID" value="NZ_CP127294.1"/>
</dbReference>
<dbReference type="PROSITE" id="PS50995">
    <property type="entry name" value="HTH_MARR_2"/>
    <property type="match status" value="1"/>
</dbReference>
<dbReference type="GO" id="GO:0006950">
    <property type="term" value="P:response to stress"/>
    <property type="evidence" value="ECO:0007669"/>
    <property type="project" value="TreeGrafter"/>
</dbReference>
<feature type="domain" description="HTH marR-type" evidence="1">
    <location>
        <begin position="11"/>
        <end position="147"/>
    </location>
</feature>
<dbReference type="GO" id="GO:0003700">
    <property type="term" value="F:DNA-binding transcription factor activity"/>
    <property type="evidence" value="ECO:0007669"/>
    <property type="project" value="InterPro"/>
</dbReference>
<dbReference type="Proteomes" id="UP001236014">
    <property type="component" value="Chromosome"/>
</dbReference>
<dbReference type="InterPro" id="IPR039422">
    <property type="entry name" value="MarR/SlyA-like"/>
</dbReference>
<dbReference type="InterPro" id="IPR036388">
    <property type="entry name" value="WH-like_DNA-bd_sf"/>
</dbReference>
<organism evidence="2 3">
    <name type="scientific">Amycolatopsis carbonis</name>
    <dbReference type="NCBI Taxonomy" id="715471"/>
    <lineage>
        <taxon>Bacteria</taxon>
        <taxon>Bacillati</taxon>
        <taxon>Actinomycetota</taxon>
        <taxon>Actinomycetes</taxon>
        <taxon>Pseudonocardiales</taxon>
        <taxon>Pseudonocardiaceae</taxon>
        <taxon>Amycolatopsis</taxon>
    </lineage>
</organism>
<proteinExistence type="predicted"/>
<dbReference type="PANTHER" id="PTHR33164:SF99">
    <property type="entry name" value="MARR FAMILY REGULATORY PROTEIN"/>
    <property type="match status" value="1"/>
</dbReference>
<evidence type="ECO:0000259" key="1">
    <source>
        <dbReference type="PROSITE" id="PS50995"/>
    </source>
</evidence>
<sequence>MVDRVPLSREEEAVWRPLTRIITVLPRVLEDHFVNETGISMTDYTVLVSLSEAEDGWLRLSDLAKATALSLSRISRVVDSLVKRGLVEKAKCESDGRAANASLTESGRTTLAGAYPGHLARVRSHLFDHLTPDEIRGAGPILARVAAALEPDGPRTCPE</sequence>
<evidence type="ECO:0000313" key="3">
    <source>
        <dbReference type="Proteomes" id="UP001236014"/>
    </source>
</evidence>
<dbReference type="InterPro" id="IPR036390">
    <property type="entry name" value="WH_DNA-bd_sf"/>
</dbReference>
<protein>
    <submittedName>
        <fullName evidence="2">MarR family transcriptional regulator</fullName>
    </submittedName>
</protein>
<evidence type="ECO:0000313" key="2">
    <source>
        <dbReference type="EMBL" id="WIX79370.1"/>
    </source>
</evidence>
<dbReference type="AlphaFoldDB" id="A0A9Y2IFE8"/>
<keyword evidence="3" id="KW-1185">Reference proteome</keyword>